<evidence type="ECO:0000256" key="6">
    <source>
        <dbReference type="ARBA" id="ARBA00023136"/>
    </source>
</evidence>
<protein>
    <submittedName>
        <fullName evidence="8">ABC transporter permease</fullName>
    </submittedName>
</protein>
<dbReference type="NCBIfam" id="TIGR00056">
    <property type="entry name" value="MlaE family lipid ABC transporter permease subunit"/>
    <property type="match status" value="1"/>
</dbReference>
<feature type="transmembrane region" description="Helical" evidence="7">
    <location>
        <begin position="15"/>
        <end position="35"/>
    </location>
</feature>
<reference evidence="8" key="1">
    <citation type="submission" date="2020-07" db="EMBL/GenBank/DDBJ databases">
        <title>Huge and variable diversity of episymbiotic CPR bacteria and DPANN archaea in groundwater ecosystems.</title>
        <authorList>
            <person name="He C.Y."/>
            <person name="Keren R."/>
            <person name="Whittaker M."/>
            <person name="Farag I.F."/>
            <person name="Doudna J."/>
            <person name="Cate J.H.D."/>
            <person name="Banfield J.F."/>
        </authorList>
    </citation>
    <scope>NUCLEOTIDE SEQUENCE</scope>
    <source>
        <strain evidence="8">NC_groundwater_717_Ag_S-0.2um_59_8</strain>
    </source>
</reference>
<feature type="transmembrane region" description="Helical" evidence="7">
    <location>
        <begin position="232"/>
        <end position="251"/>
    </location>
</feature>
<feature type="transmembrane region" description="Helical" evidence="7">
    <location>
        <begin position="147"/>
        <end position="179"/>
    </location>
</feature>
<keyword evidence="4 7" id="KW-0812">Transmembrane</keyword>
<comment type="caution">
    <text evidence="8">The sequence shown here is derived from an EMBL/GenBank/DDBJ whole genome shotgun (WGS) entry which is preliminary data.</text>
</comment>
<name>A0A932GMX1_UNCTE</name>
<dbReference type="AlphaFoldDB" id="A0A932GMX1"/>
<dbReference type="EMBL" id="JACPSX010000054">
    <property type="protein sequence ID" value="MBI3014091.1"/>
    <property type="molecule type" value="Genomic_DNA"/>
</dbReference>
<evidence type="ECO:0000256" key="3">
    <source>
        <dbReference type="ARBA" id="ARBA00022448"/>
    </source>
</evidence>
<evidence type="ECO:0000313" key="9">
    <source>
        <dbReference type="Proteomes" id="UP000741360"/>
    </source>
</evidence>
<comment type="subcellular location">
    <subcellularLocation>
        <location evidence="1">Membrane</location>
        <topology evidence="1">Multi-pass membrane protein</topology>
    </subcellularLocation>
</comment>
<sequence>MVRFLEFIGGGVEDLIVQMGKILLLLVQAIQWLAVPPVRWRQIFKQMEFVGVKSVLVVLLTGAFTGMVLALQSYIGFKKFNAENMVGAIVGLSMTRELGPVLTGIMVTARAGSAMAAELGTMRVTEQIDALYALATNPVRYLIVPRLVAGVLMLPILTVISDFIGVVGGYFVGVILLGINSVTYMQNTTTYVEMSDLVNGLIKSAFFGLILALIGCYKGFNTEGGAEGVGRATTGAVVLSAILIIISDYFLTALMF</sequence>
<dbReference type="GO" id="GO:0043190">
    <property type="term" value="C:ATP-binding cassette (ABC) transporter complex"/>
    <property type="evidence" value="ECO:0007669"/>
    <property type="project" value="InterPro"/>
</dbReference>
<evidence type="ECO:0000256" key="5">
    <source>
        <dbReference type="ARBA" id="ARBA00022989"/>
    </source>
</evidence>
<dbReference type="PANTHER" id="PTHR30188">
    <property type="entry name" value="ABC TRANSPORTER PERMEASE PROTEIN-RELATED"/>
    <property type="match status" value="1"/>
</dbReference>
<dbReference type="InterPro" id="IPR030802">
    <property type="entry name" value="Permease_MalE"/>
</dbReference>
<dbReference type="InterPro" id="IPR003453">
    <property type="entry name" value="ABC_MlaE_roteobac"/>
</dbReference>
<keyword evidence="5 7" id="KW-1133">Transmembrane helix</keyword>
<dbReference type="PANTHER" id="PTHR30188:SF4">
    <property type="entry name" value="PROTEIN TRIGALACTOSYLDIACYLGLYCEROL 1, CHLOROPLASTIC"/>
    <property type="match status" value="1"/>
</dbReference>
<evidence type="ECO:0000256" key="1">
    <source>
        <dbReference type="ARBA" id="ARBA00004141"/>
    </source>
</evidence>
<keyword evidence="3" id="KW-0813">Transport</keyword>
<evidence type="ECO:0000256" key="2">
    <source>
        <dbReference type="ARBA" id="ARBA00007556"/>
    </source>
</evidence>
<gene>
    <name evidence="8" type="ORF">HYY65_03270</name>
</gene>
<keyword evidence="6 7" id="KW-0472">Membrane</keyword>
<evidence type="ECO:0000256" key="7">
    <source>
        <dbReference type="RuleBase" id="RU362044"/>
    </source>
</evidence>
<evidence type="ECO:0000256" key="4">
    <source>
        <dbReference type="ARBA" id="ARBA00022692"/>
    </source>
</evidence>
<comment type="similarity">
    <text evidence="2 7">Belongs to the MlaE permease family.</text>
</comment>
<evidence type="ECO:0000313" key="8">
    <source>
        <dbReference type="EMBL" id="MBI3014091.1"/>
    </source>
</evidence>
<dbReference type="GO" id="GO:0005548">
    <property type="term" value="F:phospholipid transporter activity"/>
    <property type="evidence" value="ECO:0007669"/>
    <property type="project" value="TreeGrafter"/>
</dbReference>
<dbReference type="Pfam" id="PF02405">
    <property type="entry name" value="MlaE"/>
    <property type="match status" value="1"/>
</dbReference>
<feature type="transmembrane region" description="Helical" evidence="7">
    <location>
        <begin position="55"/>
        <end position="75"/>
    </location>
</feature>
<accession>A0A932GMX1</accession>
<proteinExistence type="inferred from homology"/>
<feature type="transmembrane region" description="Helical" evidence="7">
    <location>
        <begin position="200"/>
        <end position="220"/>
    </location>
</feature>
<organism evidence="8 9">
    <name type="scientific">Tectimicrobiota bacterium</name>
    <dbReference type="NCBI Taxonomy" id="2528274"/>
    <lineage>
        <taxon>Bacteria</taxon>
        <taxon>Pseudomonadati</taxon>
        <taxon>Nitrospinota/Tectimicrobiota group</taxon>
        <taxon>Candidatus Tectimicrobiota</taxon>
    </lineage>
</organism>
<dbReference type="Proteomes" id="UP000741360">
    <property type="component" value="Unassembled WGS sequence"/>
</dbReference>